<dbReference type="HOGENOM" id="CLU_2445503_0_0_1"/>
<dbReference type="InParanoid" id="M4BQ34"/>
<accession>M4BQ34</accession>
<reference evidence="1" key="2">
    <citation type="submission" date="2015-06" db="UniProtKB">
        <authorList>
            <consortium name="EnsemblProtists"/>
        </authorList>
    </citation>
    <scope>IDENTIFICATION</scope>
    <source>
        <strain evidence="1">Emoy2</strain>
    </source>
</reference>
<evidence type="ECO:0000313" key="2">
    <source>
        <dbReference type="Proteomes" id="UP000011713"/>
    </source>
</evidence>
<reference evidence="2" key="1">
    <citation type="journal article" date="2010" name="Science">
        <title>Signatures of adaptation to obligate biotrophy in the Hyaloperonospora arabidopsidis genome.</title>
        <authorList>
            <person name="Baxter L."/>
            <person name="Tripathy S."/>
            <person name="Ishaque N."/>
            <person name="Boot N."/>
            <person name="Cabral A."/>
            <person name="Kemen E."/>
            <person name="Thines M."/>
            <person name="Ah-Fong A."/>
            <person name="Anderson R."/>
            <person name="Badejoko W."/>
            <person name="Bittner-Eddy P."/>
            <person name="Boore J.L."/>
            <person name="Chibucos M.C."/>
            <person name="Coates M."/>
            <person name="Dehal P."/>
            <person name="Delehaunty K."/>
            <person name="Dong S."/>
            <person name="Downton P."/>
            <person name="Dumas B."/>
            <person name="Fabro G."/>
            <person name="Fronick C."/>
            <person name="Fuerstenberg S.I."/>
            <person name="Fulton L."/>
            <person name="Gaulin E."/>
            <person name="Govers F."/>
            <person name="Hughes L."/>
            <person name="Humphray S."/>
            <person name="Jiang R.H."/>
            <person name="Judelson H."/>
            <person name="Kamoun S."/>
            <person name="Kyung K."/>
            <person name="Meijer H."/>
            <person name="Minx P."/>
            <person name="Morris P."/>
            <person name="Nelson J."/>
            <person name="Phuntumart V."/>
            <person name="Qutob D."/>
            <person name="Rehmany A."/>
            <person name="Rougon-Cardoso A."/>
            <person name="Ryden P."/>
            <person name="Torto-Alalibo T."/>
            <person name="Studholme D."/>
            <person name="Wang Y."/>
            <person name="Win J."/>
            <person name="Wood J."/>
            <person name="Clifton S.W."/>
            <person name="Rogers J."/>
            <person name="Van den Ackerveken G."/>
            <person name="Jones J.D."/>
            <person name="McDowell J.M."/>
            <person name="Beynon J."/>
            <person name="Tyler B.M."/>
        </authorList>
    </citation>
    <scope>NUCLEOTIDE SEQUENCE [LARGE SCALE GENOMIC DNA]</scope>
    <source>
        <strain evidence="2">Emoy2</strain>
    </source>
</reference>
<name>M4BQ34_HYAAE</name>
<proteinExistence type="predicted"/>
<sequence length="90" mass="9902">MQDVYRAFPLQKQTTTQIQAVKRASRRKSTSGYRQRLHRFEEKISEAAVAPPVVISGIAGAGDMACCEMATSIRRAISDCLARWPADCGS</sequence>
<organism evidence="1 2">
    <name type="scientific">Hyaloperonospora arabidopsidis (strain Emoy2)</name>
    <name type="common">Downy mildew agent</name>
    <name type="synonym">Peronospora arabidopsidis</name>
    <dbReference type="NCBI Taxonomy" id="559515"/>
    <lineage>
        <taxon>Eukaryota</taxon>
        <taxon>Sar</taxon>
        <taxon>Stramenopiles</taxon>
        <taxon>Oomycota</taxon>
        <taxon>Peronosporomycetes</taxon>
        <taxon>Peronosporales</taxon>
        <taxon>Peronosporaceae</taxon>
        <taxon>Hyaloperonospora</taxon>
    </lineage>
</organism>
<dbReference type="EMBL" id="JH598544">
    <property type="status" value="NOT_ANNOTATED_CDS"/>
    <property type="molecule type" value="Genomic_DNA"/>
</dbReference>
<dbReference type="EnsemblProtists" id="HpaT808523">
    <property type="protein sequence ID" value="HpaP808523"/>
    <property type="gene ID" value="HpaG808523"/>
</dbReference>
<keyword evidence="2" id="KW-1185">Reference proteome</keyword>
<protein>
    <submittedName>
        <fullName evidence="1">Uncharacterized protein</fullName>
    </submittedName>
</protein>
<dbReference type="Proteomes" id="UP000011713">
    <property type="component" value="Unassembled WGS sequence"/>
</dbReference>
<evidence type="ECO:0000313" key="1">
    <source>
        <dbReference type="EnsemblProtists" id="HpaP808523"/>
    </source>
</evidence>
<dbReference type="VEuPathDB" id="FungiDB:HpaG808523"/>
<dbReference type="AlphaFoldDB" id="M4BQ34"/>